<dbReference type="InterPro" id="IPR009386">
    <property type="entry name" value="ZapG-like"/>
</dbReference>
<keyword evidence="4" id="KW-0132">Cell division</keyword>
<evidence type="ECO:0000256" key="3">
    <source>
        <dbReference type="ARBA" id="ARBA00022519"/>
    </source>
</evidence>
<evidence type="ECO:0000256" key="9">
    <source>
        <dbReference type="ARBA" id="ARBA00023306"/>
    </source>
</evidence>
<gene>
    <name evidence="13" type="ORF">IMCC3088_920</name>
</gene>
<dbReference type="GO" id="GO:0008360">
    <property type="term" value="P:regulation of cell shape"/>
    <property type="evidence" value="ECO:0007669"/>
    <property type="project" value="UniProtKB-KW"/>
</dbReference>
<keyword evidence="8" id="KW-0472">Membrane</keyword>
<organism evidence="13 14">
    <name type="scientific">Aequoribacter fuscus</name>
    <dbReference type="NCBI Taxonomy" id="2518989"/>
    <lineage>
        <taxon>Bacteria</taxon>
        <taxon>Pseudomonadati</taxon>
        <taxon>Pseudomonadota</taxon>
        <taxon>Gammaproteobacteria</taxon>
        <taxon>Cellvibrionales</taxon>
        <taxon>Halieaceae</taxon>
        <taxon>Aequoribacter</taxon>
    </lineage>
</organism>
<evidence type="ECO:0000256" key="10">
    <source>
        <dbReference type="ARBA" id="ARBA00035657"/>
    </source>
</evidence>
<evidence type="ECO:0000256" key="6">
    <source>
        <dbReference type="ARBA" id="ARBA00022960"/>
    </source>
</evidence>
<dbReference type="GO" id="GO:0051301">
    <property type="term" value="P:cell division"/>
    <property type="evidence" value="ECO:0007669"/>
    <property type="project" value="UniProtKB-KW"/>
</dbReference>
<dbReference type="Pfam" id="PF06295">
    <property type="entry name" value="ZapG-like"/>
    <property type="match status" value="1"/>
</dbReference>
<keyword evidence="7" id="KW-1133">Transmembrane helix</keyword>
<sequence length="153" mass="17160">MIELTSVTLLIAGLLIAAVAFLGGWLLGQRGVATNDSREQELEETISVLKHKHEQYQHSVHTHFAQTAELVGQLTQDYRKVYEHLSEGAATLCDQNQLPQTLVQAIEADQNREIDPNQTRAPLDYAPKSSPDEPGMLNERYGLETPAFKEQRH</sequence>
<keyword evidence="6" id="KW-0133">Cell shape</keyword>
<protein>
    <recommendedName>
        <fullName evidence="11">Z-ring associated protein G</fullName>
    </recommendedName>
    <alternativeName>
        <fullName evidence="12">Cell division protein ZapG</fullName>
    </alternativeName>
</protein>
<evidence type="ECO:0000256" key="5">
    <source>
        <dbReference type="ARBA" id="ARBA00022692"/>
    </source>
</evidence>
<keyword evidence="2" id="KW-1003">Cell membrane</keyword>
<dbReference type="RefSeq" id="WP_009577409.1">
    <property type="nucleotide sequence ID" value="NZ_AEIG01000171.1"/>
</dbReference>
<evidence type="ECO:0000256" key="7">
    <source>
        <dbReference type="ARBA" id="ARBA00022989"/>
    </source>
</evidence>
<accession>F3L695</accession>
<comment type="subcellular location">
    <subcellularLocation>
        <location evidence="1">Cell inner membrane</location>
        <topology evidence="1">Single-pass membrane protein</topology>
    </subcellularLocation>
</comment>
<dbReference type="eggNOG" id="COG3105">
    <property type="taxonomic scope" value="Bacteria"/>
</dbReference>
<keyword evidence="3" id="KW-0997">Cell inner membrane</keyword>
<evidence type="ECO:0000256" key="1">
    <source>
        <dbReference type="ARBA" id="ARBA00004377"/>
    </source>
</evidence>
<name>F3L695_9GAMM</name>
<dbReference type="AlphaFoldDB" id="F3L695"/>
<dbReference type="EMBL" id="AEIG01000171">
    <property type="protein sequence ID" value="EGG28164.1"/>
    <property type="molecule type" value="Genomic_DNA"/>
</dbReference>
<dbReference type="OrthoDB" id="7068713at2"/>
<evidence type="ECO:0000313" key="14">
    <source>
        <dbReference type="Proteomes" id="UP000005615"/>
    </source>
</evidence>
<evidence type="ECO:0000256" key="12">
    <source>
        <dbReference type="ARBA" id="ARBA00035727"/>
    </source>
</evidence>
<dbReference type="GO" id="GO:0005886">
    <property type="term" value="C:plasma membrane"/>
    <property type="evidence" value="ECO:0007669"/>
    <property type="project" value="UniProtKB-SubCell"/>
</dbReference>
<keyword evidence="14" id="KW-1185">Reference proteome</keyword>
<dbReference type="STRING" id="2518989.IMCC3088_920"/>
<comment type="similarity">
    <text evidence="10">Belongs to the ZapG family.</text>
</comment>
<keyword evidence="5" id="KW-0812">Transmembrane</keyword>
<evidence type="ECO:0000256" key="2">
    <source>
        <dbReference type="ARBA" id="ARBA00022475"/>
    </source>
</evidence>
<dbReference type="PANTHER" id="PTHR39579">
    <property type="entry name" value="INNER MEMBRANE PROTEIN YHCB"/>
    <property type="match status" value="1"/>
</dbReference>
<evidence type="ECO:0000256" key="8">
    <source>
        <dbReference type="ARBA" id="ARBA00023136"/>
    </source>
</evidence>
<dbReference type="Proteomes" id="UP000005615">
    <property type="component" value="Unassembled WGS sequence"/>
</dbReference>
<comment type="caution">
    <text evidence="13">The sequence shown here is derived from an EMBL/GenBank/DDBJ whole genome shotgun (WGS) entry which is preliminary data.</text>
</comment>
<evidence type="ECO:0000256" key="4">
    <source>
        <dbReference type="ARBA" id="ARBA00022618"/>
    </source>
</evidence>
<reference evidence="13 14" key="1">
    <citation type="journal article" date="2011" name="J. Bacteriol.">
        <title>Genome sequence of strain IMCC3088, a proteorhodopsin-containing marine bacterium belonging to the OM60/NOR5 clade.</title>
        <authorList>
            <person name="Jang Y."/>
            <person name="Oh H.M."/>
            <person name="Kang I."/>
            <person name="Lee K."/>
            <person name="Yang S.J."/>
            <person name="Cho J.C."/>
        </authorList>
    </citation>
    <scope>NUCLEOTIDE SEQUENCE [LARGE SCALE GENOMIC DNA]</scope>
    <source>
        <strain evidence="13 14">IMCC3088</strain>
    </source>
</reference>
<keyword evidence="9" id="KW-0131">Cell cycle</keyword>
<dbReference type="PANTHER" id="PTHR39579:SF1">
    <property type="entry name" value="INNER MEMBRANE PROTEIN YHCB"/>
    <property type="match status" value="1"/>
</dbReference>
<evidence type="ECO:0000313" key="13">
    <source>
        <dbReference type="EMBL" id="EGG28164.1"/>
    </source>
</evidence>
<evidence type="ECO:0000256" key="11">
    <source>
        <dbReference type="ARBA" id="ARBA00035703"/>
    </source>
</evidence>
<proteinExistence type="inferred from homology"/>